<dbReference type="InterPro" id="IPR029367">
    <property type="entry name" value="SMIM10"/>
</dbReference>
<keyword evidence="2" id="KW-1185">Reference proteome</keyword>
<sequence length="382" mass="43608">MSVLGFFPIEGAFHRALIFMFKLAWKSRFRLPVLMIAAFVVMDIRMQLEIDVHTKRKVGECVKLTGSIRGCVSDSLVNPFHPDSNILNALYQDVKFINQRVDQVNFDAIFGVALAEANLIAVLSSNDKFLSDDQWDSLNEIVSLCRRSRIYFSEKLKTKNDSFFNRIKILIQSEIWIKPINWHFGVLNSSFQSNFTLSEDQSISLIMKGTPQEAESDYCLAELSQDNCHISNICMDMLLRKDGSRGYPLTHRLLYVKTARALQCTENYRANLTDLTENYCRDIFNDLIELEFNGFPSISRDLIMEQISLCGMEGFLEFVNEHYGNLIIRWQNSHGCFSALNSHTVRSRSKRATSLLDYGCDSHATGVAAAALSVLIREFIEN</sequence>
<dbReference type="InterPro" id="IPR031751">
    <property type="entry name" value="DUF4735"/>
</dbReference>
<dbReference type="Pfam" id="PF15118">
    <property type="entry name" value="DUF4560"/>
    <property type="match status" value="1"/>
</dbReference>
<dbReference type="AlphaFoldDB" id="A0A8J5QTT6"/>
<dbReference type="PANTHER" id="PTHR33539:SF1">
    <property type="entry name" value="UPF0764 PROTEIN C16ORF89"/>
    <property type="match status" value="1"/>
</dbReference>
<proteinExistence type="predicted"/>
<gene>
    <name evidence="1" type="ORF">G9C98_001891</name>
</gene>
<comment type="caution">
    <text evidence="1">The sequence shown here is derived from an EMBL/GenBank/DDBJ whole genome shotgun (WGS) entry which is preliminary data.</text>
</comment>
<dbReference type="EMBL" id="JAAOIC020000019">
    <property type="protein sequence ID" value="KAG8040903.1"/>
    <property type="molecule type" value="Genomic_DNA"/>
</dbReference>
<evidence type="ECO:0000313" key="2">
    <source>
        <dbReference type="Proteomes" id="UP000729913"/>
    </source>
</evidence>
<dbReference type="OrthoDB" id="5949187at2759"/>
<dbReference type="GO" id="GO:0005829">
    <property type="term" value="C:cytosol"/>
    <property type="evidence" value="ECO:0007669"/>
    <property type="project" value="TreeGrafter"/>
</dbReference>
<evidence type="ECO:0000313" key="1">
    <source>
        <dbReference type="EMBL" id="KAG8040903.1"/>
    </source>
</evidence>
<organism evidence="1 2">
    <name type="scientific">Cotesia typhae</name>
    <dbReference type="NCBI Taxonomy" id="2053667"/>
    <lineage>
        <taxon>Eukaryota</taxon>
        <taxon>Metazoa</taxon>
        <taxon>Ecdysozoa</taxon>
        <taxon>Arthropoda</taxon>
        <taxon>Hexapoda</taxon>
        <taxon>Insecta</taxon>
        <taxon>Pterygota</taxon>
        <taxon>Neoptera</taxon>
        <taxon>Endopterygota</taxon>
        <taxon>Hymenoptera</taxon>
        <taxon>Apocrita</taxon>
        <taxon>Ichneumonoidea</taxon>
        <taxon>Braconidae</taxon>
        <taxon>Microgastrinae</taxon>
        <taxon>Cotesia</taxon>
    </lineage>
</organism>
<dbReference type="GO" id="GO:0016020">
    <property type="term" value="C:membrane"/>
    <property type="evidence" value="ECO:0007669"/>
    <property type="project" value="TreeGrafter"/>
</dbReference>
<dbReference type="Proteomes" id="UP000729913">
    <property type="component" value="Unassembled WGS sequence"/>
</dbReference>
<protein>
    <submittedName>
        <fullName evidence="1">Uncharacterized protein</fullName>
    </submittedName>
</protein>
<accession>A0A8J5QTT6</accession>
<reference evidence="1" key="2">
    <citation type="submission" date="2021-04" db="EMBL/GenBank/DDBJ databases">
        <title>Genome-wide patterns of bracovirus chromosomal integration into multiple host tissues during parasitism.</title>
        <authorList>
            <person name="Chebbi M.A.C."/>
        </authorList>
    </citation>
    <scope>NUCLEOTIDE SEQUENCE</scope>
    <source>
        <tissue evidence="1">Whole body</tissue>
    </source>
</reference>
<reference evidence="1" key="1">
    <citation type="submission" date="2020-03" db="EMBL/GenBank/DDBJ databases">
        <authorList>
            <person name="Chebbi M.A."/>
            <person name="Drezen J.M."/>
        </authorList>
    </citation>
    <scope>NUCLEOTIDE SEQUENCE</scope>
    <source>
        <tissue evidence="1">Whole body</tissue>
    </source>
</reference>
<dbReference type="Pfam" id="PF15882">
    <property type="entry name" value="DUF4735"/>
    <property type="match status" value="1"/>
</dbReference>
<name>A0A8J5QTT6_9HYME</name>
<dbReference type="PANTHER" id="PTHR33539">
    <property type="entry name" value="UPF0764 PROTEIN C16ORF89"/>
    <property type="match status" value="1"/>
</dbReference>